<proteinExistence type="predicted"/>
<reference evidence="2 3" key="1">
    <citation type="submission" date="2023-03" db="EMBL/GenBank/DDBJ databases">
        <title>High-quality genome of Scylla paramamosain provides insights in environmental adaptation.</title>
        <authorList>
            <person name="Zhang L."/>
        </authorList>
    </citation>
    <scope>NUCLEOTIDE SEQUENCE [LARGE SCALE GENOMIC DNA]</scope>
    <source>
        <strain evidence="2">LZ_2023a</strain>
        <tissue evidence="2">Muscle</tissue>
    </source>
</reference>
<keyword evidence="3" id="KW-1185">Reference proteome</keyword>
<feature type="compositionally biased region" description="Acidic residues" evidence="1">
    <location>
        <begin position="335"/>
        <end position="361"/>
    </location>
</feature>
<evidence type="ECO:0000256" key="1">
    <source>
        <dbReference type="SAM" id="MobiDB-lite"/>
    </source>
</evidence>
<protein>
    <submittedName>
        <fullName evidence="2">Uncharacterized protein</fullName>
    </submittedName>
</protein>
<dbReference type="AlphaFoldDB" id="A0AAW0U622"/>
<feature type="region of interest" description="Disordered" evidence="1">
    <location>
        <begin position="18"/>
        <end position="40"/>
    </location>
</feature>
<organism evidence="2 3">
    <name type="scientific">Scylla paramamosain</name>
    <name type="common">Mud crab</name>
    <dbReference type="NCBI Taxonomy" id="85552"/>
    <lineage>
        <taxon>Eukaryota</taxon>
        <taxon>Metazoa</taxon>
        <taxon>Ecdysozoa</taxon>
        <taxon>Arthropoda</taxon>
        <taxon>Crustacea</taxon>
        <taxon>Multicrustacea</taxon>
        <taxon>Malacostraca</taxon>
        <taxon>Eumalacostraca</taxon>
        <taxon>Eucarida</taxon>
        <taxon>Decapoda</taxon>
        <taxon>Pleocyemata</taxon>
        <taxon>Brachyura</taxon>
        <taxon>Eubrachyura</taxon>
        <taxon>Portunoidea</taxon>
        <taxon>Portunidae</taxon>
        <taxon>Portuninae</taxon>
        <taxon>Scylla</taxon>
    </lineage>
</organism>
<sequence length="401" mass="43597">MSESRVAIHAVRMRLRNPSLIPPDADRPPPGAGVLRGGGDGRRTAACTTDALLQCETKERVKLALMGGYSAPSTSLRSPVTCPAQHSHPHVGAALLPRQGVRVAKWWSLWRLQLVTSGAVEAKQNCGAHLARRVVWSGGMWCASFTELARLLAWCSGTRLILVAEEVMTSMCQSHTSNTTSLVNVRVSVTGARTRTTLTPPVRGPPRVGSDLVSRLSRLPCPRCPPKCGGVVRCGDELERFHGDPWMVGGGVCQGVAEKFVWVPLVHTESRVTPRRSSPRGNEPPGSDAFPYKCRFESRGCGEGMIRRSGRVRPVSTPMPQQPECDHGHVVGVSGEEEKEEEDDKEEKKEDEDKEEEEDDQCSTSFSYSPQLTSTTASTSGDQENYSGKSSTTKCLMAYVG</sequence>
<evidence type="ECO:0000313" key="2">
    <source>
        <dbReference type="EMBL" id="KAK8394728.1"/>
    </source>
</evidence>
<feature type="region of interest" description="Disordered" evidence="1">
    <location>
        <begin position="269"/>
        <end position="291"/>
    </location>
</feature>
<feature type="region of interest" description="Disordered" evidence="1">
    <location>
        <begin position="312"/>
        <end position="401"/>
    </location>
</feature>
<accession>A0AAW0U622</accession>
<feature type="compositionally biased region" description="Polar residues" evidence="1">
    <location>
        <begin position="362"/>
        <end position="394"/>
    </location>
</feature>
<gene>
    <name evidence="2" type="ORF">O3P69_005898</name>
</gene>
<evidence type="ECO:0000313" key="3">
    <source>
        <dbReference type="Proteomes" id="UP001487740"/>
    </source>
</evidence>
<dbReference type="EMBL" id="JARAKH010000018">
    <property type="protein sequence ID" value="KAK8394728.1"/>
    <property type="molecule type" value="Genomic_DNA"/>
</dbReference>
<comment type="caution">
    <text evidence="2">The sequence shown here is derived from an EMBL/GenBank/DDBJ whole genome shotgun (WGS) entry which is preliminary data.</text>
</comment>
<dbReference type="Proteomes" id="UP001487740">
    <property type="component" value="Unassembled WGS sequence"/>
</dbReference>
<name>A0AAW0U622_SCYPA</name>